<dbReference type="OrthoDB" id="118271at2"/>
<dbReference type="KEGG" id="ant:Arnit_2556"/>
<dbReference type="InterPro" id="IPR027612">
    <property type="entry name" value="Put_MTase_LIC12133"/>
</dbReference>
<name>D5V6D5_ARCNC</name>
<protein>
    <recommendedName>
        <fullName evidence="3">Methyltransferase, TIGR04325 family</fullName>
    </recommendedName>
</protein>
<gene>
    <name evidence="1" type="ordered locus">Arnit_2556</name>
</gene>
<dbReference type="NCBIfam" id="TIGR04325">
    <property type="entry name" value="MTase_LIC12133"/>
    <property type="match status" value="1"/>
</dbReference>
<organism evidence="1 2">
    <name type="scientific">Arcobacter nitrofigilis (strain ATCC 33309 / DSM 7299 / CCUG 15893 / LMG 7604 / NCTC 12251 / CI)</name>
    <name type="common">Campylobacter nitrofigilis</name>
    <dbReference type="NCBI Taxonomy" id="572480"/>
    <lineage>
        <taxon>Bacteria</taxon>
        <taxon>Pseudomonadati</taxon>
        <taxon>Campylobacterota</taxon>
        <taxon>Epsilonproteobacteria</taxon>
        <taxon>Campylobacterales</taxon>
        <taxon>Arcobacteraceae</taxon>
        <taxon>Arcobacter</taxon>
    </lineage>
</organism>
<evidence type="ECO:0000313" key="2">
    <source>
        <dbReference type="Proteomes" id="UP000000939"/>
    </source>
</evidence>
<accession>D5V6D5</accession>
<sequence>MSQEFNVWEGIYNDFDDAPSIGSGFESETWVQKSVLKIKDVLKQAKRTENYVFENIPLYTIASIVYSEKKSLKVLDFGGGMGNTYVPLVHTLPQSTGLDFWVVEGHENVCAAKKIFEKDAHINFSTTLPETNDVDIVHISSSLQYIDDWESLISLLSKYNAQYFIFTDLPAGNIKHTYVSLQNYYESKIAHTFFKLEDILTVLKKFGYELILKNNFQANILQVNKHYPQNNFPEEFRIKYGKNLVFKRVK</sequence>
<dbReference type="RefSeq" id="WP_013136350.1">
    <property type="nucleotide sequence ID" value="NC_014166.1"/>
</dbReference>
<dbReference type="HOGENOM" id="CLU_1080972_0_0_7"/>
<evidence type="ECO:0000313" key="1">
    <source>
        <dbReference type="EMBL" id="ADG94205.1"/>
    </source>
</evidence>
<proteinExistence type="predicted"/>
<dbReference type="EMBL" id="CP001999">
    <property type="protein sequence ID" value="ADG94205.1"/>
    <property type="molecule type" value="Genomic_DNA"/>
</dbReference>
<dbReference type="Proteomes" id="UP000000939">
    <property type="component" value="Chromosome"/>
</dbReference>
<keyword evidence="2" id="KW-1185">Reference proteome</keyword>
<dbReference type="InterPro" id="IPR029063">
    <property type="entry name" value="SAM-dependent_MTases_sf"/>
</dbReference>
<evidence type="ECO:0008006" key="3">
    <source>
        <dbReference type="Google" id="ProtNLM"/>
    </source>
</evidence>
<dbReference type="SUPFAM" id="SSF53335">
    <property type="entry name" value="S-adenosyl-L-methionine-dependent methyltransferases"/>
    <property type="match status" value="1"/>
</dbReference>
<dbReference type="Gene3D" id="3.40.50.150">
    <property type="entry name" value="Vaccinia Virus protein VP39"/>
    <property type="match status" value="1"/>
</dbReference>
<dbReference type="STRING" id="572480.Arnit_2556"/>
<dbReference type="AlphaFoldDB" id="D5V6D5"/>
<reference evidence="1 2" key="1">
    <citation type="journal article" date="2010" name="Stand. Genomic Sci.">
        <title>Complete genome sequence of Arcobacter nitrofigilis type strain (CI).</title>
        <authorList>
            <person name="Pati A."/>
            <person name="Gronow S."/>
            <person name="Lapidus A."/>
            <person name="Copeland A."/>
            <person name="Glavina Del Rio T."/>
            <person name="Nolan M."/>
            <person name="Lucas S."/>
            <person name="Tice H."/>
            <person name="Cheng J.F."/>
            <person name="Han C."/>
            <person name="Chertkov O."/>
            <person name="Bruce D."/>
            <person name="Tapia R."/>
            <person name="Goodwin L."/>
            <person name="Pitluck S."/>
            <person name="Liolios K."/>
            <person name="Ivanova N."/>
            <person name="Mavromatis K."/>
            <person name="Chen A."/>
            <person name="Palaniappan K."/>
            <person name="Land M."/>
            <person name="Hauser L."/>
            <person name="Chang Y.J."/>
            <person name="Jeffries C.D."/>
            <person name="Detter J.C."/>
            <person name="Rohde M."/>
            <person name="Goker M."/>
            <person name="Bristow J."/>
            <person name="Eisen J.A."/>
            <person name="Markowitz V."/>
            <person name="Hugenholtz P."/>
            <person name="Klenk H.P."/>
            <person name="Kyrpides N.C."/>
        </authorList>
    </citation>
    <scope>NUCLEOTIDE SEQUENCE [LARGE SCALE GENOMIC DNA]</scope>
    <source>
        <strain evidence="2">ATCC 33309 / DSM 7299 / CCUG 15893 / LMG 7604 / NCTC 12251 / CI</strain>
    </source>
</reference>